<proteinExistence type="predicted"/>
<feature type="transmembrane region" description="Helical" evidence="6">
    <location>
        <begin position="544"/>
        <end position="563"/>
    </location>
</feature>
<evidence type="ECO:0000256" key="5">
    <source>
        <dbReference type="ARBA" id="ARBA00023136"/>
    </source>
</evidence>
<organism evidence="8 9">
    <name type="scientific">Penicillium chermesinum</name>
    <dbReference type="NCBI Taxonomy" id="63820"/>
    <lineage>
        <taxon>Eukaryota</taxon>
        <taxon>Fungi</taxon>
        <taxon>Dikarya</taxon>
        <taxon>Ascomycota</taxon>
        <taxon>Pezizomycotina</taxon>
        <taxon>Eurotiomycetes</taxon>
        <taxon>Eurotiomycetidae</taxon>
        <taxon>Eurotiales</taxon>
        <taxon>Aspergillaceae</taxon>
        <taxon>Penicillium</taxon>
    </lineage>
</organism>
<reference evidence="8" key="2">
    <citation type="journal article" date="2023" name="IMA Fungus">
        <title>Comparative genomic study of the Penicillium genus elucidates a diverse pangenome and 15 lateral gene transfer events.</title>
        <authorList>
            <person name="Petersen C."/>
            <person name="Sorensen T."/>
            <person name="Nielsen M.R."/>
            <person name="Sondergaard T.E."/>
            <person name="Sorensen J.L."/>
            <person name="Fitzpatrick D.A."/>
            <person name="Frisvad J.C."/>
            <person name="Nielsen K.L."/>
        </authorList>
    </citation>
    <scope>NUCLEOTIDE SEQUENCE</scope>
    <source>
        <strain evidence="8">IBT 19713</strain>
    </source>
</reference>
<feature type="transmembrane region" description="Helical" evidence="6">
    <location>
        <begin position="148"/>
        <end position="169"/>
    </location>
</feature>
<dbReference type="AlphaFoldDB" id="A0A9W9PAX8"/>
<feature type="transmembrane region" description="Helical" evidence="6">
    <location>
        <begin position="455"/>
        <end position="476"/>
    </location>
</feature>
<protein>
    <recommendedName>
        <fullName evidence="7">Major facilitator superfamily (MFS) profile domain-containing protein</fullName>
    </recommendedName>
</protein>
<gene>
    <name evidence="8" type="ORF">N7468_004467</name>
</gene>
<feature type="transmembrane region" description="Helical" evidence="6">
    <location>
        <begin position="219"/>
        <end position="237"/>
    </location>
</feature>
<feature type="transmembrane region" description="Helical" evidence="6">
    <location>
        <begin position="288"/>
        <end position="307"/>
    </location>
</feature>
<dbReference type="InterPro" id="IPR005829">
    <property type="entry name" value="Sugar_transporter_CS"/>
</dbReference>
<dbReference type="RefSeq" id="XP_058332767.1">
    <property type="nucleotide sequence ID" value="XM_058473764.1"/>
</dbReference>
<feature type="transmembrane region" description="Helical" evidence="6">
    <location>
        <begin position="368"/>
        <end position="388"/>
    </location>
</feature>
<keyword evidence="4 6" id="KW-1133">Transmembrane helix</keyword>
<dbReference type="PROSITE" id="PS50850">
    <property type="entry name" value="MFS"/>
    <property type="match status" value="1"/>
</dbReference>
<feature type="transmembrane region" description="Helical" evidence="6">
    <location>
        <begin position="419"/>
        <end position="443"/>
    </location>
</feature>
<sequence length="586" mass="62311">MNPEATAIIEEKPSSSNDAATHIEHASAADSPQETSIDNVDIEGAQESFTWDLDIWLNLTALWGCYLTSTYSLAIPNSSISFISAAFPEEAGISIWIASSVTIANCVIQAFLGDLSDHFGRKWPLLLGMALIFAGSMIAGRADSMGMVIGGQVLNGIGLTCGFLAIPLSAEIVPKDQRARVQALSGIFAGLAYISGPIIAGAFIKYNVGGDGEGWRAPFYFLAGLSGLTFILIVVFYHPAPRPNPENLSPMTRFLKIDWIGVFLAAAGLTLFLVGIESGDNPTPWVSGRVLACIIVGGVCMIVFCLWEWLAVSDGIVAHSLFTDANYPICLVLNFVGGIVMFGGQAFLPQEITALFTSDAIMTGVWNIPFNAMTIGGAMASAVVLGITKEAKMDAFVMLLVGTCLMLVMKPHINYAAWFFPTALLGTAVGIMTSLLIIVVSICTPNHLIASAVSVAAAARALGGSIGTVIFSQIFASKIKSFLPEEVADEALKAGLPQSSLPAFLQALSTKQESALMAVRGVTPTILAAAERGVGNAYAHAFKFVWYSLIPFSVVSLGLSFWLRSTRPQLTQQVAAQVEHKHRHHS</sequence>
<dbReference type="GO" id="GO:0022857">
    <property type="term" value="F:transmembrane transporter activity"/>
    <property type="evidence" value="ECO:0007669"/>
    <property type="project" value="InterPro"/>
</dbReference>
<feature type="transmembrane region" description="Helical" evidence="6">
    <location>
        <begin position="327"/>
        <end position="348"/>
    </location>
</feature>
<feature type="transmembrane region" description="Helical" evidence="6">
    <location>
        <begin position="181"/>
        <end position="204"/>
    </location>
</feature>
<dbReference type="Pfam" id="PF06609">
    <property type="entry name" value="TRI12"/>
    <property type="match status" value="1"/>
</dbReference>
<evidence type="ECO:0000259" key="7">
    <source>
        <dbReference type="PROSITE" id="PS50850"/>
    </source>
</evidence>
<dbReference type="EMBL" id="JAPQKS010000003">
    <property type="protein sequence ID" value="KAJ5239848.1"/>
    <property type="molecule type" value="Genomic_DNA"/>
</dbReference>
<evidence type="ECO:0000313" key="9">
    <source>
        <dbReference type="Proteomes" id="UP001150941"/>
    </source>
</evidence>
<dbReference type="OrthoDB" id="2587356at2759"/>
<evidence type="ECO:0000256" key="6">
    <source>
        <dbReference type="SAM" id="Phobius"/>
    </source>
</evidence>
<dbReference type="GeneID" id="83201067"/>
<keyword evidence="9" id="KW-1185">Reference proteome</keyword>
<keyword evidence="3 6" id="KW-0812">Transmembrane</keyword>
<accession>A0A9W9PAX8</accession>
<evidence type="ECO:0000256" key="2">
    <source>
        <dbReference type="ARBA" id="ARBA00022448"/>
    </source>
</evidence>
<feature type="transmembrane region" description="Helical" evidence="6">
    <location>
        <begin position="395"/>
        <end position="413"/>
    </location>
</feature>
<name>A0A9W9PAX8_9EURO</name>
<feature type="transmembrane region" description="Helical" evidence="6">
    <location>
        <begin position="257"/>
        <end position="276"/>
    </location>
</feature>
<comment type="subcellular location">
    <subcellularLocation>
        <location evidence="1">Membrane</location>
        <topology evidence="1">Multi-pass membrane protein</topology>
    </subcellularLocation>
</comment>
<keyword evidence="5 6" id="KW-0472">Membrane</keyword>
<evidence type="ECO:0000313" key="8">
    <source>
        <dbReference type="EMBL" id="KAJ5239848.1"/>
    </source>
</evidence>
<dbReference type="InterPro" id="IPR020846">
    <property type="entry name" value="MFS_dom"/>
</dbReference>
<dbReference type="GO" id="GO:0005886">
    <property type="term" value="C:plasma membrane"/>
    <property type="evidence" value="ECO:0007669"/>
    <property type="project" value="TreeGrafter"/>
</dbReference>
<dbReference type="InterPro" id="IPR010573">
    <property type="entry name" value="MFS_Str1/Tri12-like"/>
</dbReference>
<dbReference type="Proteomes" id="UP001150941">
    <property type="component" value="Unassembled WGS sequence"/>
</dbReference>
<dbReference type="PANTHER" id="PTHR23501">
    <property type="entry name" value="MAJOR FACILITATOR SUPERFAMILY"/>
    <property type="match status" value="1"/>
</dbReference>
<reference evidence="8" key="1">
    <citation type="submission" date="2022-11" db="EMBL/GenBank/DDBJ databases">
        <authorList>
            <person name="Petersen C."/>
        </authorList>
    </citation>
    <scope>NUCLEOTIDE SEQUENCE</scope>
    <source>
        <strain evidence="8">IBT 19713</strain>
    </source>
</reference>
<feature type="domain" description="Major facilitator superfamily (MFS) profile" evidence="7">
    <location>
        <begin position="57"/>
        <end position="568"/>
    </location>
</feature>
<feature type="transmembrane region" description="Helical" evidence="6">
    <location>
        <begin position="55"/>
        <end position="73"/>
    </location>
</feature>
<feature type="transmembrane region" description="Helical" evidence="6">
    <location>
        <begin position="93"/>
        <end position="112"/>
    </location>
</feature>
<evidence type="ECO:0000256" key="4">
    <source>
        <dbReference type="ARBA" id="ARBA00022989"/>
    </source>
</evidence>
<feature type="transmembrane region" description="Helical" evidence="6">
    <location>
        <begin position="124"/>
        <end position="142"/>
    </location>
</feature>
<dbReference type="InterPro" id="IPR036259">
    <property type="entry name" value="MFS_trans_sf"/>
</dbReference>
<evidence type="ECO:0000256" key="1">
    <source>
        <dbReference type="ARBA" id="ARBA00004141"/>
    </source>
</evidence>
<dbReference type="Gene3D" id="1.20.1250.20">
    <property type="entry name" value="MFS general substrate transporter like domains"/>
    <property type="match status" value="1"/>
</dbReference>
<dbReference type="PROSITE" id="PS00216">
    <property type="entry name" value="SUGAR_TRANSPORT_1"/>
    <property type="match status" value="1"/>
</dbReference>
<keyword evidence="2" id="KW-0813">Transport</keyword>
<dbReference type="SUPFAM" id="SSF103473">
    <property type="entry name" value="MFS general substrate transporter"/>
    <property type="match status" value="1"/>
</dbReference>
<evidence type="ECO:0000256" key="3">
    <source>
        <dbReference type="ARBA" id="ARBA00022692"/>
    </source>
</evidence>
<dbReference type="PANTHER" id="PTHR23501:SF195">
    <property type="entry name" value="PEP5"/>
    <property type="match status" value="1"/>
</dbReference>
<comment type="caution">
    <text evidence="8">The sequence shown here is derived from an EMBL/GenBank/DDBJ whole genome shotgun (WGS) entry which is preliminary data.</text>
</comment>